<protein>
    <recommendedName>
        <fullName evidence="3">Phosphatidylinositol N-acetylglucosaminyltransferase subunit H conserved domain-containing protein</fullName>
    </recommendedName>
</protein>
<dbReference type="PANTHER" id="PTHR15231">
    <property type="entry name" value="PHOSPHATIDYLINOSITOL N-ACETYLGLUCOSAMINYLTRANSFERASE SUBUNIT H"/>
    <property type="match status" value="1"/>
</dbReference>
<dbReference type="InterPro" id="IPR044215">
    <property type="entry name" value="PIG-H"/>
</dbReference>
<dbReference type="InParanoid" id="A0A3N4KHF3"/>
<evidence type="ECO:0000313" key="5">
    <source>
        <dbReference type="Proteomes" id="UP000277580"/>
    </source>
</evidence>
<dbReference type="Pfam" id="PF10181">
    <property type="entry name" value="PIG-H"/>
    <property type="match status" value="1"/>
</dbReference>
<dbReference type="OrthoDB" id="6256716at2759"/>
<dbReference type="GO" id="GO:0006506">
    <property type="term" value="P:GPI anchor biosynthetic process"/>
    <property type="evidence" value="ECO:0007669"/>
    <property type="project" value="UniProtKB-UniPathway"/>
</dbReference>
<proteinExistence type="inferred from homology"/>
<name>A0A3N4KHF3_9PEZI</name>
<evidence type="ECO:0000256" key="2">
    <source>
        <dbReference type="ARBA" id="ARBA00009610"/>
    </source>
</evidence>
<dbReference type="InterPro" id="IPR019328">
    <property type="entry name" value="PIGH-H_dom"/>
</dbReference>
<reference evidence="4 5" key="1">
    <citation type="journal article" date="2018" name="Nat. Ecol. Evol.">
        <title>Pezizomycetes genomes reveal the molecular basis of ectomycorrhizal truffle lifestyle.</title>
        <authorList>
            <person name="Murat C."/>
            <person name="Payen T."/>
            <person name="Noel B."/>
            <person name="Kuo A."/>
            <person name="Morin E."/>
            <person name="Chen J."/>
            <person name="Kohler A."/>
            <person name="Krizsan K."/>
            <person name="Balestrini R."/>
            <person name="Da Silva C."/>
            <person name="Montanini B."/>
            <person name="Hainaut M."/>
            <person name="Levati E."/>
            <person name="Barry K.W."/>
            <person name="Belfiori B."/>
            <person name="Cichocki N."/>
            <person name="Clum A."/>
            <person name="Dockter R.B."/>
            <person name="Fauchery L."/>
            <person name="Guy J."/>
            <person name="Iotti M."/>
            <person name="Le Tacon F."/>
            <person name="Lindquist E.A."/>
            <person name="Lipzen A."/>
            <person name="Malagnac F."/>
            <person name="Mello A."/>
            <person name="Molinier V."/>
            <person name="Miyauchi S."/>
            <person name="Poulain J."/>
            <person name="Riccioni C."/>
            <person name="Rubini A."/>
            <person name="Sitrit Y."/>
            <person name="Splivallo R."/>
            <person name="Traeger S."/>
            <person name="Wang M."/>
            <person name="Zifcakova L."/>
            <person name="Wipf D."/>
            <person name="Zambonelli A."/>
            <person name="Paolocci F."/>
            <person name="Nowrousian M."/>
            <person name="Ottonello S."/>
            <person name="Baldrian P."/>
            <person name="Spatafora J.W."/>
            <person name="Henrissat B."/>
            <person name="Nagy L.G."/>
            <person name="Aury J.M."/>
            <person name="Wincker P."/>
            <person name="Grigoriev I.V."/>
            <person name="Bonfante P."/>
            <person name="Martin F.M."/>
        </authorList>
    </citation>
    <scope>NUCLEOTIDE SEQUENCE [LARGE SCALE GENOMIC DNA]</scope>
    <source>
        <strain evidence="4 5">CCBAS932</strain>
    </source>
</reference>
<comment type="pathway">
    <text evidence="1">Glycolipid biosynthesis; glycosylphosphatidylinositol-anchor biosynthesis.</text>
</comment>
<sequence>MRITILNSPQSITKMFTKPPKLRIRTPSSTTVEFTLSNAPPPTLPHTLLTHFTSLLRLILAATTLLLLLTKFQPPPYSSSIHPLIHPILATFSRFSTSLQWRHLLPASAVLLYVLLFIGGYTEESLVVIRDLGVQITTKTGWSTRSRFIPTERVSDMWICEGFRGFEVRFYLAVVVEGEEGLVVVFPTLLPGRRVLELVWRGARRCLHEPKHIGDGVER</sequence>
<evidence type="ECO:0000313" key="4">
    <source>
        <dbReference type="EMBL" id="RPB09976.1"/>
    </source>
</evidence>
<evidence type="ECO:0000259" key="3">
    <source>
        <dbReference type="Pfam" id="PF10181"/>
    </source>
</evidence>
<gene>
    <name evidence="4" type="ORF">P167DRAFT_607497</name>
</gene>
<dbReference type="STRING" id="1392247.A0A3N4KHF3"/>
<organism evidence="4 5">
    <name type="scientific">Morchella conica CCBAS932</name>
    <dbReference type="NCBI Taxonomy" id="1392247"/>
    <lineage>
        <taxon>Eukaryota</taxon>
        <taxon>Fungi</taxon>
        <taxon>Dikarya</taxon>
        <taxon>Ascomycota</taxon>
        <taxon>Pezizomycotina</taxon>
        <taxon>Pezizomycetes</taxon>
        <taxon>Pezizales</taxon>
        <taxon>Morchellaceae</taxon>
        <taxon>Morchella</taxon>
    </lineage>
</organism>
<dbReference type="GO" id="GO:0000506">
    <property type="term" value="C:glycosylphosphatidylinositol-N-acetylglucosaminyltransferase (GPI-GnT) complex"/>
    <property type="evidence" value="ECO:0007669"/>
    <property type="project" value="InterPro"/>
</dbReference>
<comment type="similarity">
    <text evidence="2">Belongs to the PIGH family.</text>
</comment>
<feature type="domain" description="Phosphatidylinositol N-acetylglucosaminyltransferase subunit H conserved" evidence="3">
    <location>
        <begin position="125"/>
        <end position="187"/>
    </location>
</feature>
<dbReference type="PANTHER" id="PTHR15231:SF1">
    <property type="entry name" value="PHOSPHATIDYLINOSITOL N-ACETYLGLUCOSAMINYLTRANSFERASE SUBUNIT H"/>
    <property type="match status" value="1"/>
</dbReference>
<dbReference type="UniPathway" id="UPA00196"/>
<keyword evidence="5" id="KW-1185">Reference proteome</keyword>
<dbReference type="Proteomes" id="UP000277580">
    <property type="component" value="Unassembled WGS sequence"/>
</dbReference>
<dbReference type="EMBL" id="ML119146">
    <property type="protein sequence ID" value="RPB09976.1"/>
    <property type="molecule type" value="Genomic_DNA"/>
</dbReference>
<accession>A0A3N4KHF3</accession>
<dbReference type="AlphaFoldDB" id="A0A3N4KHF3"/>
<evidence type="ECO:0000256" key="1">
    <source>
        <dbReference type="ARBA" id="ARBA00004687"/>
    </source>
</evidence>